<keyword evidence="2 7" id="KW-0472">Membrane</keyword>
<evidence type="ECO:0000313" key="9">
    <source>
        <dbReference type="EMBL" id="RTG85021.1"/>
    </source>
</evidence>
<evidence type="ECO:0000256" key="1">
    <source>
        <dbReference type="ARBA" id="ARBA00004635"/>
    </source>
</evidence>
<proteinExistence type="predicted"/>
<evidence type="ECO:0000313" key="10">
    <source>
        <dbReference type="Proteomes" id="UP000290809"/>
    </source>
</evidence>
<feature type="compositionally biased region" description="Polar residues" evidence="6">
    <location>
        <begin position="253"/>
        <end position="265"/>
    </location>
</feature>
<protein>
    <submittedName>
        <fullName evidence="9">DnaJ subfamily C member 5</fullName>
    </submittedName>
</protein>
<dbReference type="InterPro" id="IPR036869">
    <property type="entry name" value="J_dom_sf"/>
</dbReference>
<dbReference type="STRING" id="6184.A0A430QBD9"/>
<evidence type="ECO:0000256" key="6">
    <source>
        <dbReference type="SAM" id="MobiDB-lite"/>
    </source>
</evidence>
<keyword evidence="7" id="KW-1133">Transmembrane helix</keyword>
<name>A0A430QBD9_SCHBO</name>
<evidence type="ECO:0000256" key="4">
    <source>
        <dbReference type="ARBA" id="ARBA00023186"/>
    </source>
</evidence>
<dbReference type="CDD" id="cd06257">
    <property type="entry name" value="DnaJ"/>
    <property type="match status" value="1"/>
</dbReference>
<evidence type="ECO:0000256" key="2">
    <source>
        <dbReference type="ARBA" id="ARBA00023136"/>
    </source>
</evidence>
<evidence type="ECO:0000259" key="8">
    <source>
        <dbReference type="PROSITE" id="PS50076"/>
    </source>
</evidence>
<dbReference type="Gene3D" id="1.10.287.110">
    <property type="entry name" value="DnaJ domain"/>
    <property type="match status" value="1"/>
</dbReference>
<dbReference type="PROSITE" id="PS50076">
    <property type="entry name" value="DNAJ_2"/>
    <property type="match status" value="1"/>
</dbReference>
<dbReference type="GO" id="GO:0005737">
    <property type="term" value="C:cytoplasm"/>
    <property type="evidence" value="ECO:0007669"/>
    <property type="project" value="UniProtKB-ARBA"/>
</dbReference>
<dbReference type="Pfam" id="PF00226">
    <property type="entry name" value="DnaJ"/>
    <property type="match status" value="1"/>
</dbReference>
<keyword evidence="10" id="KW-1185">Reference proteome</keyword>
<keyword evidence="4" id="KW-0143">Chaperone</keyword>
<sequence length="265" mass="29847">MSSRKLSTSGESLFHVLRVPKGAAEEDLRKSYRKVSFIIHFHHPVELLALQFHPDKNPDNPSAAETFKEINRAYRILTDPVKRSIYEKYGSVGLSIAEQFGEENVNTYFVLTNKWCKVSLNFHCNLITKKALFIFLFLITGCFFCCCCFCCFNFCCGLYKPKPPPDEDVEAKMQLNVSRLCVCVLAEEGRENDHIFPFSPFKEEDLDDVTPMQQAAPPYNPSPPSGFGSDFVTDPTSISGGVGSRFPYPTPVTVAQQQPISGRVY</sequence>
<feature type="region of interest" description="Disordered" evidence="6">
    <location>
        <begin position="240"/>
        <end position="265"/>
    </location>
</feature>
<dbReference type="PANTHER" id="PTHR44027:SF7">
    <property type="entry name" value="DNAJ HOMOLOG SUBFAMILY C MEMBER 5 HOMOLOG"/>
    <property type="match status" value="1"/>
</dbReference>
<dbReference type="InterPro" id="IPR001623">
    <property type="entry name" value="DnaJ_domain"/>
</dbReference>
<dbReference type="SUPFAM" id="SSF46565">
    <property type="entry name" value="Chaperone J-domain"/>
    <property type="match status" value="1"/>
</dbReference>
<dbReference type="EMBL" id="QMKO01002054">
    <property type="protein sequence ID" value="RTG85021.1"/>
    <property type="molecule type" value="Genomic_DNA"/>
</dbReference>
<dbReference type="Proteomes" id="UP000290809">
    <property type="component" value="Unassembled WGS sequence"/>
</dbReference>
<keyword evidence="5" id="KW-0449">Lipoprotein</keyword>
<dbReference type="SMART" id="SM00271">
    <property type="entry name" value="DnaJ"/>
    <property type="match status" value="1"/>
</dbReference>
<keyword evidence="7" id="KW-0812">Transmembrane</keyword>
<evidence type="ECO:0000256" key="7">
    <source>
        <dbReference type="SAM" id="Phobius"/>
    </source>
</evidence>
<evidence type="ECO:0000256" key="3">
    <source>
        <dbReference type="ARBA" id="ARBA00023139"/>
    </source>
</evidence>
<feature type="domain" description="J" evidence="8">
    <location>
        <begin position="12"/>
        <end position="90"/>
    </location>
</feature>
<dbReference type="AlphaFoldDB" id="A0A430QBD9"/>
<comment type="caution">
    <text evidence="9">The sequence shown here is derived from an EMBL/GenBank/DDBJ whole genome shotgun (WGS) entry which is preliminary data.</text>
</comment>
<dbReference type="GO" id="GO:0016020">
    <property type="term" value="C:membrane"/>
    <property type="evidence" value="ECO:0007669"/>
    <property type="project" value="UniProtKB-SubCell"/>
</dbReference>
<comment type="subcellular location">
    <subcellularLocation>
        <location evidence="1">Membrane</location>
        <topology evidence="1">Lipid-anchor</topology>
    </subcellularLocation>
</comment>
<reference evidence="9 10" key="1">
    <citation type="journal article" date="2019" name="PLoS Pathog.">
        <title>Genome sequence of the bovine parasite Schistosoma bovis Tanzania.</title>
        <authorList>
            <person name="Oey H."/>
            <person name="Zakrzewski M."/>
            <person name="Gobert G."/>
            <person name="Gravermann K."/>
            <person name="Stoye J."/>
            <person name="Jones M."/>
            <person name="Mcmanus D."/>
            <person name="Krause L."/>
        </authorList>
    </citation>
    <scope>NUCLEOTIDE SEQUENCE [LARGE SCALE GENOMIC DNA]</scope>
    <source>
        <strain evidence="9 10">TAN1997</strain>
    </source>
</reference>
<dbReference type="InterPro" id="IPR051434">
    <property type="entry name" value="DnaJ_C_subfamily_member5"/>
</dbReference>
<dbReference type="PRINTS" id="PR00625">
    <property type="entry name" value="JDOMAIN"/>
</dbReference>
<dbReference type="PANTHER" id="PTHR44027">
    <property type="entry name" value="DNAJ HOMOLOG SUBFAMILY C MEMBER 5 HOMOLOG"/>
    <property type="match status" value="1"/>
</dbReference>
<keyword evidence="3" id="KW-0564">Palmitate</keyword>
<gene>
    <name evidence="9" type="ORF">DC041_0008530</name>
</gene>
<organism evidence="9 10">
    <name type="scientific">Schistosoma bovis</name>
    <name type="common">Blood fluke</name>
    <dbReference type="NCBI Taxonomy" id="6184"/>
    <lineage>
        <taxon>Eukaryota</taxon>
        <taxon>Metazoa</taxon>
        <taxon>Spiralia</taxon>
        <taxon>Lophotrochozoa</taxon>
        <taxon>Platyhelminthes</taxon>
        <taxon>Trematoda</taxon>
        <taxon>Digenea</taxon>
        <taxon>Strigeidida</taxon>
        <taxon>Schistosomatoidea</taxon>
        <taxon>Schistosomatidae</taxon>
        <taxon>Schistosoma</taxon>
    </lineage>
</organism>
<evidence type="ECO:0000256" key="5">
    <source>
        <dbReference type="ARBA" id="ARBA00023288"/>
    </source>
</evidence>
<accession>A0A430QBD9</accession>
<feature type="transmembrane region" description="Helical" evidence="7">
    <location>
        <begin position="131"/>
        <end position="155"/>
    </location>
</feature>